<sequence length="174" mass="19409">MLQSYYVLEAIYELTPRARPSPYAKRWWTKDLTTSAGIHILAQPREDATASRPNATRPPHWDDFLSDDVNIWKAAKYLKADKGTIGDKVPPLKKGNGSTTKDKAEQVDELLSTFFPPLPTRIEGEGIRPQRKAVPMPELSLDEIEEKVMAAKPWKAPPHVTGPAPGWAFPPDVA</sequence>
<organism evidence="2 3">
    <name type="scientific">Hirsutella minnesotensis 3608</name>
    <dbReference type="NCBI Taxonomy" id="1043627"/>
    <lineage>
        <taxon>Eukaryota</taxon>
        <taxon>Fungi</taxon>
        <taxon>Dikarya</taxon>
        <taxon>Ascomycota</taxon>
        <taxon>Pezizomycotina</taxon>
        <taxon>Sordariomycetes</taxon>
        <taxon>Hypocreomycetidae</taxon>
        <taxon>Hypocreales</taxon>
        <taxon>Ophiocordycipitaceae</taxon>
        <taxon>Hirsutella</taxon>
    </lineage>
</organism>
<accession>A0A0F7ZGR2</accession>
<dbReference type="Proteomes" id="UP000054481">
    <property type="component" value="Unassembled WGS sequence"/>
</dbReference>
<keyword evidence="3" id="KW-1185">Reference proteome</keyword>
<proteinExistence type="predicted"/>
<dbReference type="OrthoDB" id="5244787at2759"/>
<protein>
    <submittedName>
        <fullName evidence="2">Uncharacterized protein</fullName>
    </submittedName>
</protein>
<evidence type="ECO:0000313" key="2">
    <source>
        <dbReference type="EMBL" id="KJZ71336.1"/>
    </source>
</evidence>
<dbReference type="AlphaFoldDB" id="A0A0F7ZGR2"/>
<dbReference type="EMBL" id="KQ030578">
    <property type="protein sequence ID" value="KJZ71336.1"/>
    <property type="molecule type" value="Genomic_DNA"/>
</dbReference>
<evidence type="ECO:0000313" key="3">
    <source>
        <dbReference type="Proteomes" id="UP000054481"/>
    </source>
</evidence>
<evidence type="ECO:0000256" key="1">
    <source>
        <dbReference type="SAM" id="MobiDB-lite"/>
    </source>
</evidence>
<name>A0A0F7ZGR2_9HYPO</name>
<gene>
    <name evidence="2" type="ORF">HIM_09272</name>
</gene>
<reference evidence="2 3" key="1">
    <citation type="journal article" date="2014" name="Genome Biol. Evol.">
        <title>Comparative genomics and transcriptomics analyses reveal divergent lifestyle features of nematode endoparasitic fungus Hirsutella minnesotensis.</title>
        <authorList>
            <person name="Lai Y."/>
            <person name="Liu K."/>
            <person name="Zhang X."/>
            <person name="Zhang X."/>
            <person name="Li K."/>
            <person name="Wang N."/>
            <person name="Shu C."/>
            <person name="Wu Y."/>
            <person name="Wang C."/>
            <person name="Bushley K.E."/>
            <person name="Xiang M."/>
            <person name="Liu X."/>
        </authorList>
    </citation>
    <scope>NUCLEOTIDE SEQUENCE [LARGE SCALE GENOMIC DNA]</scope>
    <source>
        <strain evidence="2 3">3608</strain>
    </source>
</reference>
<feature type="region of interest" description="Disordered" evidence="1">
    <location>
        <begin position="155"/>
        <end position="174"/>
    </location>
</feature>